<evidence type="ECO:0000256" key="2">
    <source>
        <dbReference type="ARBA" id="ARBA00023264"/>
    </source>
</evidence>
<dbReference type="GO" id="GO:0004103">
    <property type="term" value="F:choline kinase activity"/>
    <property type="evidence" value="ECO:0007669"/>
    <property type="project" value="TreeGrafter"/>
</dbReference>
<gene>
    <name evidence="4" type="ORF">YQE_01832</name>
</gene>
<protein>
    <submittedName>
        <fullName evidence="4">Uncharacterized protein</fullName>
    </submittedName>
</protein>
<evidence type="ECO:0000256" key="1">
    <source>
        <dbReference type="ARBA" id="ARBA00023209"/>
    </source>
</evidence>
<evidence type="ECO:0000256" key="3">
    <source>
        <dbReference type="ARBA" id="ARBA00038211"/>
    </source>
</evidence>
<dbReference type="Gene3D" id="3.90.1200.10">
    <property type="match status" value="1"/>
</dbReference>
<feature type="non-terminal residue" evidence="4">
    <location>
        <position position="1"/>
    </location>
</feature>
<keyword evidence="1" id="KW-0594">Phospholipid biosynthesis</keyword>
<dbReference type="PANTHER" id="PTHR22603">
    <property type="entry name" value="CHOLINE/ETHANOALAMINE KINASE"/>
    <property type="match status" value="1"/>
</dbReference>
<keyword evidence="2" id="KW-1208">Phospholipid metabolism</keyword>
<dbReference type="GO" id="GO:0005737">
    <property type="term" value="C:cytoplasm"/>
    <property type="evidence" value="ECO:0007669"/>
    <property type="project" value="TreeGrafter"/>
</dbReference>
<name>N6USP3_DENPD</name>
<dbReference type="GO" id="GO:0006646">
    <property type="term" value="P:phosphatidylethanolamine biosynthetic process"/>
    <property type="evidence" value="ECO:0007669"/>
    <property type="project" value="TreeGrafter"/>
</dbReference>
<evidence type="ECO:0000313" key="4">
    <source>
        <dbReference type="EMBL" id="ENN81772.1"/>
    </source>
</evidence>
<keyword evidence="1" id="KW-0444">Lipid biosynthesis</keyword>
<dbReference type="InterPro" id="IPR011009">
    <property type="entry name" value="Kinase-like_dom_sf"/>
</dbReference>
<proteinExistence type="inferred from homology"/>
<reference evidence="4" key="1">
    <citation type="journal article" date="2013" name="Genome Biol.">
        <title>Draft genome of the mountain pine beetle, Dendroctonus ponderosae Hopkins, a major forest pest.</title>
        <authorList>
            <person name="Keeling C.I."/>
            <person name="Yuen M.M."/>
            <person name="Liao N.Y."/>
            <person name="Docking T.R."/>
            <person name="Chan S.K."/>
            <person name="Taylor G.A."/>
            <person name="Palmquist D.L."/>
            <person name="Jackman S.D."/>
            <person name="Nguyen A."/>
            <person name="Li M."/>
            <person name="Henderson H."/>
            <person name="Janes J.K."/>
            <person name="Zhao Y."/>
            <person name="Pandoh P."/>
            <person name="Moore R."/>
            <person name="Sperling F.A."/>
            <person name="Huber D.P."/>
            <person name="Birol I."/>
            <person name="Jones S.J."/>
            <person name="Bohlmann J."/>
        </authorList>
    </citation>
    <scope>NUCLEOTIDE SEQUENCE</scope>
</reference>
<accession>N6USP3</accession>
<keyword evidence="1" id="KW-0443">Lipid metabolism</keyword>
<dbReference type="GO" id="GO:0004305">
    <property type="term" value="F:ethanolamine kinase activity"/>
    <property type="evidence" value="ECO:0007669"/>
    <property type="project" value="TreeGrafter"/>
</dbReference>
<dbReference type="SUPFAM" id="SSF56112">
    <property type="entry name" value="Protein kinase-like (PK-like)"/>
    <property type="match status" value="1"/>
</dbReference>
<dbReference type="Pfam" id="PF01633">
    <property type="entry name" value="Choline_kinase"/>
    <property type="match status" value="1"/>
</dbReference>
<sequence length="148" mass="18140">MYKLVPLHKEPTWLWGTIARWLLTCDTKLKSNNLPKKVRELLDNVDLRAESKWLRQRMEQEKSPVVFCHNDMQEGNILLNMDHDKENNPEESQLMIIDFEYCSYNYRGFDIANHFIEWVYDYKEDNYPYYKEDYSNYPTELQRLLFIR</sequence>
<comment type="similarity">
    <text evidence="3">Belongs to the choline/ethanolamine kinase family.</text>
</comment>
<dbReference type="OrthoDB" id="3649325at2759"/>
<dbReference type="AlphaFoldDB" id="N6USP3"/>
<dbReference type="HOGENOM" id="CLU_1760663_0_0_1"/>
<dbReference type="PANTHER" id="PTHR22603:SF93">
    <property type="entry name" value="RE24176P"/>
    <property type="match status" value="1"/>
</dbReference>
<organism evidence="4">
    <name type="scientific">Dendroctonus ponderosae</name>
    <name type="common">Mountain pine beetle</name>
    <dbReference type="NCBI Taxonomy" id="77166"/>
    <lineage>
        <taxon>Eukaryota</taxon>
        <taxon>Metazoa</taxon>
        <taxon>Ecdysozoa</taxon>
        <taxon>Arthropoda</taxon>
        <taxon>Hexapoda</taxon>
        <taxon>Insecta</taxon>
        <taxon>Pterygota</taxon>
        <taxon>Neoptera</taxon>
        <taxon>Endopterygota</taxon>
        <taxon>Coleoptera</taxon>
        <taxon>Polyphaga</taxon>
        <taxon>Cucujiformia</taxon>
        <taxon>Curculionidae</taxon>
        <taxon>Scolytinae</taxon>
        <taxon>Dendroctonus</taxon>
    </lineage>
</organism>
<dbReference type="EMBL" id="KB740063">
    <property type="protein sequence ID" value="ENN81772.1"/>
    <property type="molecule type" value="Genomic_DNA"/>
</dbReference>